<dbReference type="PANTHER" id="PTHR11014">
    <property type="entry name" value="PEPTIDASE M20 FAMILY MEMBER"/>
    <property type="match status" value="1"/>
</dbReference>
<dbReference type="Gene3D" id="3.30.70.360">
    <property type="match status" value="1"/>
</dbReference>
<keyword evidence="1 4" id="KW-0378">Hydrolase</keyword>
<feature type="domain" description="Peptidase M20 dimerisation" evidence="3">
    <location>
        <begin position="192"/>
        <end position="286"/>
    </location>
</feature>
<dbReference type="GO" id="GO:0019877">
    <property type="term" value="P:diaminopimelate biosynthetic process"/>
    <property type="evidence" value="ECO:0007669"/>
    <property type="project" value="UniProtKB-ARBA"/>
</dbReference>
<dbReference type="SUPFAM" id="SSF55031">
    <property type="entry name" value="Bacterial exopeptidase dimerisation domain"/>
    <property type="match status" value="1"/>
</dbReference>
<dbReference type="Pfam" id="PF01546">
    <property type="entry name" value="Peptidase_M20"/>
    <property type="match status" value="1"/>
</dbReference>
<evidence type="ECO:0000313" key="4">
    <source>
        <dbReference type="EMBL" id="CAA9543291.1"/>
    </source>
</evidence>
<dbReference type="InterPro" id="IPR017439">
    <property type="entry name" value="Amidohydrolase"/>
</dbReference>
<dbReference type="FunFam" id="3.30.70.360:FF:000001">
    <property type="entry name" value="N-acetyldiaminopimelate deacetylase"/>
    <property type="match status" value="1"/>
</dbReference>
<dbReference type="AlphaFoldDB" id="A0A6J4U7Y9"/>
<dbReference type="NCBIfam" id="TIGR01891">
    <property type="entry name" value="amidohydrolases"/>
    <property type="match status" value="1"/>
</dbReference>
<dbReference type="GO" id="GO:0050118">
    <property type="term" value="F:N-acetyldiaminopimelate deacetylase activity"/>
    <property type="evidence" value="ECO:0007669"/>
    <property type="project" value="UniProtKB-ARBA"/>
</dbReference>
<dbReference type="Gene3D" id="3.40.630.10">
    <property type="entry name" value="Zn peptidases"/>
    <property type="match status" value="1"/>
</dbReference>
<dbReference type="PIRSF" id="PIRSF005962">
    <property type="entry name" value="Pept_M20D_amidohydro"/>
    <property type="match status" value="1"/>
</dbReference>
<comment type="cofactor">
    <cofactor evidence="2">
        <name>Mn(2+)</name>
        <dbReference type="ChEBI" id="CHEBI:29035"/>
    </cofactor>
    <text evidence="2">The Mn(2+) ion enhances activity.</text>
</comment>
<dbReference type="SUPFAM" id="SSF53187">
    <property type="entry name" value="Zn-dependent exopeptidases"/>
    <property type="match status" value="1"/>
</dbReference>
<feature type="binding site" evidence="2">
    <location>
        <position position="170"/>
    </location>
    <ligand>
        <name>Mn(2+)</name>
        <dbReference type="ChEBI" id="CHEBI:29035"/>
        <label>2</label>
    </ligand>
</feature>
<keyword evidence="2" id="KW-0464">Manganese</keyword>
<organism evidence="4">
    <name type="scientific">uncultured Thermomicrobiales bacterium</name>
    <dbReference type="NCBI Taxonomy" id="1645740"/>
    <lineage>
        <taxon>Bacteria</taxon>
        <taxon>Pseudomonadati</taxon>
        <taxon>Thermomicrobiota</taxon>
        <taxon>Thermomicrobia</taxon>
        <taxon>Thermomicrobiales</taxon>
        <taxon>environmental samples</taxon>
    </lineage>
</organism>
<dbReference type="PANTHER" id="PTHR11014:SF63">
    <property type="entry name" value="METALLOPEPTIDASE, PUTATIVE (AFU_ORTHOLOGUE AFUA_6G09600)-RELATED"/>
    <property type="match status" value="1"/>
</dbReference>
<dbReference type="GO" id="GO:0046872">
    <property type="term" value="F:metal ion binding"/>
    <property type="evidence" value="ECO:0007669"/>
    <property type="project" value="UniProtKB-KW"/>
</dbReference>
<feature type="binding site" evidence="2">
    <location>
        <position position="369"/>
    </location>
    <ligand>
        <name>Mn(2+)</name>
        <dbReference type="ChEBI" id="CHEBI:29035"/>
        <label>2</label>
    </ligand>
</feature>
<gene>
    <name evidence="4" type="ORF">AVDCRST_MAG43-333</name>
</gene>
<dbReference type="EMBL" id="CADCWI010000017">
    <property type="protein sequence ID" value="CAA9543291.1"/>
    <property type="molecule type" value="Genomic_DNA"/>
</dbReference>
<evidence type="ECO:0000256" key="1">
    <source>
        <dbReference type="ARBA" id="ARBA00022801"/>
    </source>
</evidence>
<feature type="binding site" evidence="2">
    <location>
        <position position="107"/>
    </location>
    <ligand>
        <name>Mn(2+)</name>
        <dbReference type="ChEBI" id="CHEBI:29035"/>
        <label>2</label>
    </ligand>
</feature>
<evidence type="ECO:0000259" key="3">
    <source>
        <dbReference type="Pfam" id="PF07687"/>
    </source>
</evidence>
<proteinExistence type="predicted"/>
<protein>
    <submittedName>
        <fullName evidence="4">Hydrolase</fullName>
    </submittedName>
</protein>
<evidence type="ECO:0000256" key="2">
    <source>
        <dbReference type="PIRSR" id="PIRSR005962-1"/>
    </source>
</evidence>
<accession>A0A6J4U7Y9</accession>
<dbReference type="InterPro" id="IPR036264">
    <property type="entry name" value="Bact_exopeptidase_dim_dom"/>
</dbReference>
<sequence length="397" mass="42259">MVVDTALRRDVDEILPGVIADRRHLHEHPELAFEEYETARFVAERLAALGVEDIRTGIGGTGVTGLIRGGKGSGKVVMLRADMDALPILEENAVDYKSQKAGVMHACGHDAHTAMLLGTTRLLMDRRSEFAGTVKVLFQPAEEVPPGGAIGMIRDGALEDPRVDAVLGLHVSSETPAGQIAIRAGAGSASSDRFRIVVQGKGGHAARPQASIDSVVIGSEIVMALQTLVSREVDPTQAAVVSTTAFLAGEAFNVIPDTAELRGTVRTLDQSVRDLLERRLVEVAEGVGAAHRAEVTVEFIRGYPGIVNDPAISALVRAAAIEVVGEEQVIDSPVGMGGEDFSYYSLERPGCFFNVGTRNEDRGIVWGHHHPRFDVEEEGFVAGMSTMSNAALKVLAS</sequence>
<feature type="binding site" evidence="2">
    <location>
        <position position="143"/>
    </location>
    <ligand>
        <name>Mn(2+)</name>
        <dbReference type="ChEBI" id="CHEBI:29035"/>
        <label>2</label>
    </ligand>
</feature>
<keyword evidence="2" id="KW-0479">Metal-binding</keyword>
<dbReference type="InterPro" id="IPR011650">
    <property type="entry name" value="Peptidase_M20_dimer"/>
</dbReference>
<dbReference type="InterPro" id="IPR002933">
    <property type="entry name" value="Peptidase_M20"/>
</dbReference>
<name>A0A6J4U7Y9_9BACT</name>
<dbReference type="Pfam" id="PF07687">
    <property type="entry name" value="M20_dimer"/>
    <property type="match status" value="1"/>
</dbReference>
<reference evidence="4" key="1">
    <citation type="submission" date="2020-02" db="EMBL/GenBank/DDBJ databases">
        <authorList>
            <person name="Meier V. D."/>
        </authorList>
    </citation>
    <scope>NUCLEOTIDE SEQUENCE</scope>
    <source>
        <strain evidence="4">AVDCRST_MAG43</strain>
    </source>
</reference>
<feature type="binding site" evidence="2">
    <location>
        <position position="109"/>
    </location>
    <ligand>
        <name>Mn(2+)</name>
        <dbReference type="ChEBI" id="CHEBI:29035"/>
        <label>2</label>
    </ligand>
</feature>